<comment type="caution">
    <text evidence="2">The sequence shown here is derived from an EMBL/GenBank/DDBJ whole genome shotgun (WGS) entry which is preliminary data.</text>
</comment>
<dbReference type="PROSITE" id="PS51257">
    <property type="entry name" value="PROKAR_LIPOPROTEIN"/>
    <property type="match status" value="1"/>
</dbReference>
<dbReference type="Proteomes" id="UP000318405">
    <property type="component" value="Unassembled WGS sequence"/>
</dbReference>
<dbReference type="Pfam" id="PF03891">
    <property type="entry name" value="DUF333"/>
    <property type="match status" value="1"/>
</dbReference>
<accession>A0A556ABC2</accession>
<feature type="chain" id="PRO_5021742059" evidence="1">
    <location>
        <begin position="20"/>
        <end position="91"/>
    </location>
</feature>
<evidence type="ECO:0000313" key="2">
    <source>
        <dbReference type="EMBL" id="TSH90167.1"/>
    </source>
</evidence>
<evidence type="ECO:0000313" key="3">
    <source>
        <dbReference type="Proteomes" id="UP000318405"/>
    </source>
</evidence>
<dbReference type="PANTHER" id="PTHR38008">
    <property type="entry name" value="HEMOLYSIN-RELATED"/>
    <property type="match status" value="1"/>
</dbReference>
<protein>
    <submittedName>
        <fullName evidence="2">DUF333 domain-containing protein</fullName>
    </submittedName>
</protein>
<sequence>MTTIVRGLGAALTAGVVSACSSPSAVPPVAAGRDTQRIGMANPASVYCRSQGGSSVPMLGPRGEYALCRLPDGTREEEWSLYRSANPVASR</sequence>
<dbReference type="EMBL" id="VLTJ01000039">
    <property type="protein sequence ID" value="TSH90167.1"/>
    <property type="molecule type" value="Genomic_DNA"/>
</dbReference>
<dbReference type="RefSeq" id="WP_143950081.1">
    <property type="nucleotide sequence ID" value="NZ_BAABMB010000003.1"/>
</dbReference>
<dbReference type="InterPro" id="IPR005590">
    <property type="entry name" value="DUF333"/>
</dbReference>
<gene>
    <name evidence="2" type="ORF">FOZ76_20210</name>
</gene>
<proteinExistence type="predicted"/>
<name>A0A556ABC2_9BURK</name>
<feature type="signal peptide" evidence="1">
    <location>
        <begin position="1"/>
        <end position="19"/>
    </location>
</feature>
<keyword evidence="1" id="KW-0732">Signal</keyword>
<reference evidence="2 3" key="1">
    <citation type="submission" date="2019-07" db="EMBL/GenBank/DDBJ databases">
        <title>Qingshengfaniella alkalisoli gen. nov., sp. nov., isolated from saline soil.</title>
        <authorList>
            <person name="Xu L."/>
            <person name="Huang X.-X."/>
            <person name="Sun J.-Q."/>
        </authorList>
    </citation>
    <scope>NUCLEOTIDE SEQUENCE [LARGE SCALE GENOMIC DNA]</scope>
    <source>
        <strain evidence="2 3">DSM 27279</strain>
    </source>
</reference>
<dbReference type="PANTHER" id="PTHR38008:SF2">
    <property type="entry name" value="HEMOLYSIN"/>
    <property type="match status" value="1"/>
</dbReference>
<organism evidence="2 3">
    <name type="scientific">Verticiella sediminum</name>
    <dbReference type="NCBI Taxonomy" id="1247510"/>
    <lineage>
        <taxon>Bacteria</taxon>
        <taxon>Pseudomonadati</taxon>
        <taxon>Pseudomonadota</taxon>
        <taxon>Betaproteobacteria</taxon>
        <taxon>Burkholderiales</taxon>
        <taxon>Alcaligenaceae</taxon>
        <taxon>Verticiella</taxon>
    </lineage>
</organism>
<dbReference type="OrthoDB" id="148878at2"/>
<keyword evidence="3" id="KW-1185">Reference proteome</keyword>
<dbReference type="AlphaFoldDB" id="A0A556ABC2"/>
<evidence type="ECO:0000256" key="1">
    <source>
        <dbReference type="SAM" id="SignalP"/>
    </source>
</evidence>